<protein>
    <submittedName>
        <fullName evidence="2">Uncharacterized protein</fullName>
    </submittedName>
</protein>
<dbReference type="Proteomes" id="UP000282311">
    <property type="component" value="Unassembled WGS sequence"/>
</dbReference>
<sequence length="729" mass="76233">MSEVQKPRVEEKGANIEQPAGAFSVAGRKNELENPDGAAESRVWSRRELLGCGLLGTGAVLASSVWMGGTGGGTVSAAVYGGNPESGEMACCEDGSDLTVTAAGTTASRKLGDVLAELGSTASFGVAVYPADTTAIFQAAINHFDYIDIPPGTYAVNELTVPSHKTIRNRGHIQGTVRVIGPDANERGLYSRDRVNGTGSLTAGATVLNGSFPDYSVGDFVMVGLQGAGLASINQQGYDFATITAVTPFSLKLDTPLRWGYPDWYAAKTIGTNWTGTLQRGAYTIAGSFGHLFAPGDLLRIENRNGTDCWYGIPSHTELVPGGAKAYFELVRIKSVGVSELVLEQELAYAHTDPVLVKMDAVADVTISGGRIRIDTVIARGCDNIRLYDFQCSSLSVGYSVGVSADQIRADGLSPIVCGFSHVRDAVISNMVTRGGTGATDNGSFKMMSPIGVSVLGIRSLDTVCTSAQGVYPFFLDFYFTPYAGWGQEVTIGNLALSKPKQGAPFSLWATGMREMTVANVTAAGTIRFSKCSGLQAAGLSAGGALNMEDLIDGGMVTGFQAAFVNVLGCSDLSVCDGVVRGANGQNSGRAVWVRGGIVRPVSERVTLQNIKNRSTTAGDTTIYVQTATDTTITGCSDLPGLNKSVQIGSNAGAVHYGLNSLRNAIDVSAAINGRTVAAADMALQGHRWDRARLRLGDYTLWVDAAGKLRIVQGNPASDGDGTAVGAQS</sequence>
<comment type="caution">
    <text evidence="2">The sequence shown here is derived from an EMBL/GenBank/DDBJ whole genome shotgun (WGS) entry which is preliminary data.</text>
</comment>
<dbReference type="EMBL" id="RBAH01000011">
    <property type="protein sequence ID" value="RKN83760.1"/>
    <property type="molecule type" value="Genomic_DNA"/>
</dbReference>
<dbReference type="OrthoDB" id="9816733at2"/>
<gene>
    <name evidence="2" type="ORF">D7M11_16315</name>
</gene>
<dbReference type="Gene3D" id="2.160.20.10">
    <property type="entry name" value="Single-stranded right-handed beta-helix, Pectin lyase-like"/>
    <property type="match status" value="1"/>
</dbReference>
<proteinExistence type="predicted"/>
<dbReference type="InterPro" id="IPR012334">
    <property type="entry name" value="Pectin_lyas_fold"/>
</dbReference>
<organism evidence="2 3">
    <name type="scientific">Paenibacillus ginsengarvi</name>
    <dbReference type="NCBI Taxonomy" id="400777"/>
    <lineage>
        <taxon>Bacteria</taxon>
        <taxon>Bacillati</taxon>
        <taxon>Bacillota</taxon>
        <taxon>Bacilli</taxon>
        <taxon>Bacillales</taxon>
        <taxon>Paenibacillaceae</taxon>
        <taxon>Paenibacillus</taxon>
    </lineage>
</organism>
<keyword evidence="3" id="KW-1185">Reference proteome</keyword>
<dbReference type="RefSeq" id="WP_120748304.1">
    <property type="nucleotide sequence ID" value="NZ_RBAH01000011.1"/>
</dbReference>
<accession>A0A3B0CEB8</accession>
<reference evidence="2 3" key="1">
    <citation type="journal article" date="2007" name="Int. J. Syst. Evol. Microbiol.">
        <title>Paenibacillus ginsengarvi sp. nov., isolated from soil from ginseng cultivation.</title>
        <authorList>
            <person name="Yoon M.H."/>
            <person name="Ten L.N."/>
            <person name="Im W.T."/>
        </authorList>
    </citation>
    <scope>NUCLEOTIDE SEQUENCE [LARGE SCALE GENOMIC DNA]</scope>
    <source>
        <strain evidence="2 3">KCTC 13059</strain>
    </source>
</reference>
<evidence type="ECO:0000313" key="2">
    <source>
        <dbReference type="EMBL" id="RKN83760.1"/>
    </source>
</evidence>
<feature type="compositionally biased region" description="Basic and acidic residues" evidence="1">
    <location>
        <begin position="1"/>
        <end position="14"/>
    </location>
</feature>
<evidence type="ECO:0000313" key="3">
    <source>
        <dbReference type="Proteomes" id="UP000282311"/>
    </source>
</evidence>
<name>A0A3B0CEB8_9BACL</name>
<dbReference type="AlphaFoldDB" id="A0A3B0CEB8"/>
<dbReference type="InterPro" id="IPR011050">
    <property type="entry name" value="Pectin_lyase_fold/virulence"/>
</dbReference>
<feature type="region of interest" description="Disordered" evidence="1">
    <location>
        <begin position="1"/>
        <end position="21"/>
    </location>
</feature>
<evidence type="ECO:0000256" key="1">
    <source>
        <dbReference type="SAM" id="MobiDB-lite"/>
    </source>
</evidence>
<dbReference type="SUPFAM" id="SSF51126">
    <property type="entry name" value="Pectin lyase-like"/>
    <property type="match status" value="1"/>
</dbReference>